<accession>A0A133U9W7</accession>
<dbReference type="AlphaFoldDB" id="A0A133U9W7"/>
<keyword evidence="2" id="KW-0479">Metal-binding</keyword>
<feature type="binding site" evidence="3">
    <location>
        <position position="157"/>
    </location>
    <ligand>
        <name>ATP</name>
        <dbReference type="ChEBI" id="CHEBI:30616"/>
    </ligand>
</feature>
<feature type="binding site" evidence="3">
    <location>
        <begin position="53"/>
        <end position="55"/>
    </location>
    <ligand>
        <name>ATP</name>
        <dbReference type="ChEBI" id="CHEBI:30616"/>
    </ligand>
</feature>
<feature type="binding site" evidence="2">
    <location>
        <position position="278"/>
    </location>
    <ligand>
        <name>Zn(2+)</name>
        <dbReference type="ChEBI" id="CHEBI:29105"/>
        <label>2</label>
    </ligand>
</feature>
<feature type="binding site" evidence="3">
    <location>
        <position position="80"/>
    </location>
    <ligand>
        <name>ATP</name>
        <dbReference type="ChEBI" id="CHEBI:30616"/>
    </ligand>
</feature>
<evidence type="ECO:0000256" key="1">
    <source>
        <dbReference type="ARBA" id="ARBA00022679"/>
    </source>
</evidence>
<feature type="domain" description="2-thiouridine synthetase TtuA-like N-terminal LIM" evidence="4">
    <location>
        <begin position="5"/>
        <end position="30"/>
    </location>
</feature>
<dbReference type="PIRSF" id="PIRSF004976">
    <property type="entry name" value="ATPase_YdaO"/>
    <property type="match status" value="1"/>
</dbReference>
<dbReference type="SUPFAM" id="SSF52402">
    <property type="entry name" value="Adenine nucleotide alpha hydrolases-like"/>
    <property type="match status" value="1"/>
</dbReference>
<dbReference type="PANTHER" id="PTHR11807:SF27">
    <property type="entry name" value="TRNA-5-METHYLURIDINE(54) 2-SULFURTRANSFERASE"/>
    <property type="match status" value="1"/>
</dbReference>
<dbReference type="InterPro" id="IPR014729">
    <property type="entry name" value="Rossmann-like_a/b/a_fold"/>
</dbReference>
<dbReference type="EMBL" id="LHXJ01000029">
    <property type="protein sequence ID" value="KXA90958.1"/>
    <property type="molecule type" value="Genomic_DNA"/>
</dbReference>
<organism evidence="5 6">
    <name type="scientific">candidate division MSBL1 archaeon SCGC-AAA259A05</name>
    <dbReference type="NCBI Taxonomy" id="1698259"/>
    <lineage>
        <taxon>Archaea</taxon>
        <taxon>Methanobacteriati</taxon>
        <taxon>Methanobacteriota</taxon>
        <taxon>candidate division MSBL1</taxon>
    </lineage>
</organism>
<dbReference type="GO" id="GO:0016740">
    <property type="term" value="F:transferase activity"/>
    <property type="evidence" value="ECO:0007669"/>
    <property type="project" value="UniProtKB-KW"/>
</dbReference>
<sequence length="297" mass="34140">MVKIECSNCSEEAVIEIKRKGKNYCPDHYRKYFLNQVGKVLDKYEIEGKIAVAISGGKDSSTCAEALTHFERIDVRSFYINLGIGEYSKKSRGSAKEVSDELGLDLDIIDLERRYGRSVPEINEEEGGSPCALCGMIKRYLTNRYAFENGFDYVATGHNLSDEVSSTFHNLANVYLTPFRGLEPVLNEKKNYKLAERVKPLYFLKDKETLIYAQTNDISFYHGECPLSQDSPTDELKNWLHELDSEKPGIMRSFAKSFMRLEDRMEKDQRELKKCENCGYATATRICRFCRVVRNFP</sequence>
<comment type="caution">
    <text evidence="5">The sequence shown here is derived from an EMBL/GenBank/DDBJ whole genome shotgun (WGS) entry which is preliminary data.</text>
</comment>
<evidence type="ECO:0000256" key="2">
    <source>
        <dbReference type="PIRSR" id="PIRSR004976-50"/>
    </source>
</evidence>
<protein>
    <recommendedName>
        <fullName evidence="4">2-thiouridine synthetase TtuA-like N-terminal LIM domain-containing protein</fullName>
    </recommendedName>
</protein>
<dbReference type="PATRIC" id="fig|1698259.3.peg.760"/>
<dbReference type="GO" id="GO:0000049">
    <property type="term" value="F:tRNA binding"/>
    <property type="evidence" value="ECO:0007669"/>
    <property type="project" value="InterPro"/>
</dbReference>
<evidence type="ECO:0000256" key="3">
    <source>
        <dbReference type="PIRSR" id="PIRSR004976-51"/>
    </source>
</evidence>
<dbReference type="GO" id="GO:0005524">
    <property type="term" value="F:ATP binding"/>
    <property type="evidence" value="ECO:0007669"/>
    <property type="project" value="UniProtKB-KW"/>
</dbReference>
<dbReference type="GO" id="GO:0002144">
    <property type="term" value="C:cytosolic tRNA wobble base thiouridylase complex"/>
    <property type="evidence" value="ECO:0007669"/>
    <property type="project" value="TreeGrafter"/>
</dbReference>
<feature type="binding site" evidence="3">
    <location>
        <position position="162"/>
    </location>
    <ligand>
        <name>ATP</name>
        <dbReference type="ChEBI" id="CHEBI:30616"/>
    </ligand>
</feature>
<feature type="binding site" evidence="3">
    <location>
        <position position="59"/>
    </location>
    <ligand>
        <name>ATP</name>
        <dbReference type="ChEBI" id="CHEBI:30616"/>
    </ligand>
</feature>
<dbReference type="Pfam" id="PF22082">
    <property type="entry name" value="TtuA_LIM_N"/>
    <property type="match status" value="1"/>
</dbReference>
<feature type="binding site" evidence="2">
    <location>
        <position position="25"/>
    </location>
    <ligand>
        <name>Zn(2+)</name>
        <dbReference type="ChEBI" id="CHEBI:29105"/>
        <label>1</label>
    </ligand>
</feature>
<feature type="binding site" evidence="2">
    <location>
        <position position="287"/>
    </location>
    <ligand>
        <name>Zn(2+)</name>
        <dbReference type="ChEBI" id="CHEBI:29105"/>
        <label>2</label>
    </ligand>
</feature>
<dbReference type="GO" id="GO:0002143">
    <property type="term" value="P:tRNA wobble position uridine thiolation"/>
    <property type="evidence" value="ECO:0007669"/>
    <property type="project" value="TreeGrafter"/>
</dbReference>
<keyword evidence="2" id="KW-0862">Zinc</keyword>
<name>A0A133U9W7_9EURY</name>
<dbReference type="Pfam" id="PF03054">
    <property type="entry name" value="tRNA_Me_trans"/>
    <property type="match status" value="1"/>
</dbReference>
<dbReference type="InterPro" id="IPR054306">
    <property type="entry name" value="TtuA-like_LIM_N"/>
</dbReference>
<evidence type="ECO:0000313" key="6">
    <source>
        <dbReference type="Proteomes" id="UP000070163"/>
    </source>
</evidence>
<keyword evidence="3" id="KW-0067">ATP-binding</keyword>
<feature type="binding site" evidence="2">
    <location>
        <position position="275"/>
    </location>
    <ligand>
        <name>Zn(2+)</name>
        <dbReference type="ChEBI" id="CHEBI:29105"/>
        <label>2</label>
    </ligand>
</feature>
<feature type="binding site" evidence="2">
    <location>
        <position position="9"/>
    </location>
    <ligand>
        <name>Zn(2+)</name>
        <dbReference type="ChEBI" id="CHEBI:29105"/>
        <label>1</label>
    </ligand>
</feature>
<keyword evidence="6" id="KW-1185">Reference proteome</keyword>
<dbReference type="NCBIfam" id="TIGR00269">
    <property type="entry name" value="TIGR00269 family protein"/>
    <property type="match status" value="1"/>
</dbReference>
<dbReference type="InterPro" id="IPR035107">
    <property type="entry name" value="tRNA_thiolation_TtcA_Ctu1"/>
</dbReference>
<evidence type="ECO:0000259" key="4">
    <source>
        <dbReference type="Pfam" id="PF22082"/>
    </source>
</evidence>
<dbReference type="PANTHER" id="PTHR11807">
    <property type="entry name" value="ATPASES OF THE PP SUPERFAMILY-RELATED"/>
    <property type="match status" value="1"/>
</dbReference>
<proteinExistence type="predicted"/>
<dbReference type="GO" id="GO:0046872">
    <property type="term" value="F:metal ion binding"/>
    <property type="evidence" value="ECO:0007669"/>
    <property type="project" value="UniProtKB-KW"/>
</dbReference>
<reference evidence="5 6" key="1">
    <citation type="journal article" date="2016" name="Sci. Rep.">
        <title>Metabolic traits of an uncultured archaeal lineage -MSBL1- from brine pools of the Red Sea.</title>
        <authorList>
            <person name="Mwirichia R."/>
            <person name="Alam I."/>
            <person name="Rashid M."/>
            <person name="Vinu M."/>
            <person name="Ba-Alawi W."/>
            <person name="Anthony Kamau A."/>
            <person name="Kamanda Ngugi D."/>
            <person name="Goker M."/>
            <person name="Klenk H.P."/>
            <person name="Bajic V."/>
            <person name="Stingl U."/>
        </authorList>
    </citation>
    <scope>NUCLEOTIDE SEQUENCE [LARGE SCALE GENOMIC DNA]</scope>
    <source>
        <strain evidence="5">SCGC-AAA259A05</strain>
    </source>
</reference>
<feature type="binding site" evidence="2">
    <location>
        <position position="290"/>
    </location>
    <ligand>
        <name>Zn(2+)</name>
        <dbReference type="ChEBI" id="CHEBI:29105"/>
        <label>2</label>
    </ligand>
</feature>
<dbReference type="Proteomes" id="UP000070163">
    <property type="component" value="Unassembled WGS sequence"/>
</dbReference>
<dbReference type="InterPro" id="IPR000541">
    <property type="entry name" value="Ncs6/Tuc1/Ctu1"/>
</dbReference>
<dbReference type="Gene3D" id="3.40.50.620">
    <property type="entry name" value="HUPs"/>
    <property type="match status" value="1"/>
</dbReference>
<gene>
    <name evidence="5" type="ORF">AKJ57_03055</name>
</gene>
<feature type="binding site" evidence="2">
    <location>
        <position position="6"/>
    </location>
    <ligand>
        <name>Zn(2+)</name>
        <dbReference type="ChEBI" id="CHEBI:29105"/>
        <label>1</label>
    </ligand>
</feature>
<keyword evidence="1" id="KW-0808">Transferase</keyword>
<feature type="binding site" evidence="2">
    <location>
        <position position="28"/>
    </location>
    <ligand>
        <name>Zn(2+)</name>
        <dbReference type="ChEBI" id="CHEBI:29105"/>
        <label>1</label>
    </ligand>
</feature>
<evidence type="ECO:0000313" key="5">
    <source>
        <dbReference type="EMBL" id="KXA90958.1"/>
    </source>
</evidence>
<keyword evidence="3" id="KW-0547">Nucleotide-binding</keyword>